<dbReference type="SUPFAM" id="SSF51395">
    <property type="entry name" value="FMN-linked oxidoreductases"/>
    <property type="match status" value="1"/>
</dbReference>
<name>A0A1Z3NA30_BDEBC</name>
<dbReference type="PANTHER" id="PTHR11082:SF26">
    <property type="entry name" value="TRNA-DIHYDROURIDINE(16) SYNTHASE"/>
    <property type="match status" value="1"/>
</dbReference>
<gene>
    <name evidence="13" type="ORF">B9G79_12245</name>
</gene>
<evidence type="ECO:0000256" key="11">
    <source>
        <dbReference type="PIRSR" id="PIRSR006621-2"/>
    </source>
</evidence>
<evidence type="ECO:0000313" key="14">
    <source>
        <dbReference type="Proteomes" id="UP000197003"/>
    </source>
</evidence>
<evidence type="ECO:0000256" key="2">
    <source>
        <dbReference type="ARBA" id="ARBA00022555"/>
    </source>
</evidence>
<evidence type="ECO:0000256" key="4">
    <source>
        <dbReference type="ARBA" id="ARBA00022643"/>
    </source>
</evidence>
<evidence type="ECO:0000313" key="13">
    <source>
        <dbReference type="EMBL" id="ASD64281.1"/>
    </source>
</evidence>
<keyword evidence="7" id="KW-0694">RNA-binding</keyword>
<dbReference type="InterPro" id="IPR018517">
    <property type="entry name" value="tRNA_hU_synthase_CS"/>
</dbReference>
<dbReference type="Gene3D" id="1.20.225.30">
    <property type="entry name" value="Dihydrouridine synthase, C-terminal recognition domain"/>
    <property type="match status" value="1"/>
</dbReference>
<feature type="binding site" evidence="11">
    <location>
        <position position="168"/>
    </location>
    <ligand>
        <name>FMN</name>
        <dbReference type="ChEBI" id="CHEBI:58210"/>
    </ligand>
</feature>
<dbReference type="EC" id="1.3.1.-" evidence="9"/>
<evidence type="ECO:0000256" key="1">
    <source>
        <dbReference type="ARBA" id="ARBA00001917"/>
    </source>
</evidence>
<dbReference type="RefSeq" id="WP_088565760.1">
    <property type="nucleotide sequence ID" value="NZ_CP020946.1"/>
</dbReference>
<evidence type="ECO:0000256" key="5">
    <source>
        <dbReference type="ARBA" id="ARBA00022694"/>
    </source>
</evidence>
<evidence type="ECO:0000256" key="7">
    <source>
        <dbReference type="ARBA" id="ARBA00022884"/>
    </source>
</evidence>
<evidence type="ECO:0000259" key="12">
    <source>
        <dbReference type="Pfam" id="PF01207"/>
    </source>
</evidence>
<evidence type="ECO:0000256" key="8">
    <source>
        <dbReference type="ARBA" id="ARBA00023002"/>
    </source>
</evidence>
<feature type="active site" description="Proton donor" evidence="10">
    <location>
        <position position="98"/>
    </location>
</feature>
<dbReference type="Gene3D" id="3.20.20.70">
    <property type="entry name" value="Aldolase class I"/>
    <property type="match status" value="1"/>
</dbReference>
<keyword evidence="4 9" id="KW-0288">FMN</keyword>
<keyword evidence="11" id="KW-0547">Nucleotide-binding</keyword>
<dbReference type="EMBL" id="CP020946">
    <property type="protein sequence ID" value="ASD64281.1"/>
    <property type="molecule type" value="Genomic_DNA"/>
</dbReference>
<protein>
    <recommendedName>
        <fullName evidence="9">tRNA-dihydrouridine synthase</fullName>
        <ecNumber evidence="9">1.3.1.-</ecNumber>
    </recommendedName>
</protein>
<feature type="binding site" evidence="11">
    <location>
        <begin position="223"/>
        <end position="224"/>
    </location>
    <ligand>
        <name>FMN</name>
        <dbReference type="ChEBI" id="CHEBI:58210"/>
    </ligand>
</feature>
<comment type="function">
    <text evidence="9">Catalyzes the synthesis of 5,6-dihydrouridine (D), a modified base found in the D-loop of most tRNAs, via the reduction of the C5-C6 double bond in target uridines.</text>
</comment>
<dbReference type="CDD" id="cd02801">
    <property type="entry name" value="DUS_like_FMN"/>
    <property type="match status" value="1"/>
</dbReference>
<dbReference type="PANTHER" id="PTHR11082">
    <property type="entry name" value="TRNA-DIHYDROURIDINE SYNTHASE"/>
    <property type="match status" value="1"/>
</dbReference>
<keyword evidence="2" id="KW-0820">tRNA-binding</keyword>
<reference evidence="13 14" key="1">
    <citation type="submission" date="2017-04" db="EMBL/GenBank/DDBJ databases">
        <title>Whole genome sequence of Bdellovibrio bacteriovorus strain SSB218315.</title>
        <authorList>
            <person name="Oyedara O."/>
            <person name="Rodriguez-Perez M.A."/>
        </authorList>
    </citation>
    <scope>NUCLEOTIDE SEQUENCE [LARGE SCALE GENOMIC DNA]</scope>
    <source>
        <strain evidence="13 14">SSB218315</strain>
    </source>
</reference>
<keyword evidence="5 9" id="KW-0819">tRNA processing</keyword>
<feature type="binding site" evidence="11">
    <location>
        <position position="68"/>
    </location>
    <ligand>
        <name>FMN</name>
        <dbReference type="ChEBI" id="CHEBI:58210"/>
    </ligand>
</feature>
<evidence type="ECO:0000256" key="3">
    <source>
        <dbReference type="ARBA" id="ARBA00022630"/>
    </source>
</evidence>
<proteinExistence type="inferred from homology"/>
<dbReference type="HAMAP" id="MF_02043">
    <property type="entry name" value="DusC_subfam"/>
    <property type="match status" value="1"/>
</dbReference>
<keyword evidence="3 9" id="KW-0285">Flavoprotein</keyword>
<dbReference type="InterPro" id="IPR013785">
    <property type="entry name" value="Aldolase_TIM"/>
</dbReference>
<dbReference type="OrthoDB" id="5288852at2"/>
<dbReference type="Pfam" id="PF01207">
    <property type="entry name" value="Dus"/>
    <property type="match status" value="1"/>
</dbReference>
<dbReference type="Proteomes" id="UP000197003">
    <property type="component" value="Chromosome"/>
</dbReference>
<feature type="binding site" evidence="11">
    <location>
        <position position="139"/>
    </location>
    <ligand>
        <name>FMN</name>
        <dbReference type="ChEBI" id="CHEBI:58210"/>
    </ligand>
</feature>
<feature type="domain" description="DUS-like FMN-binding" evidence="12">
    <location>
        <begin position="5"/>
        <end position="258"/>
    </location>
</feature>
<dbReference type="GO" id="GO:0017150">
    <property type="term" value="F:tRNA dihydrouridine synthase activity"/>
    <property type="evidence" value="ECO:0007669"/>
    <property type="project" value="InterPro"/>
</dbReference>
<dbReference type="PIRSF" id="PIRSF006621">
    <property type="entry name" value="Dus"/>
    <property type="match status" value="1"/>
</dbReference>
<evidence type="ECO:0000256" key="9">
    <source>
        <dbReference type="PIRNR" id="PIRNR006621"/>
    </source>
</evidence>
<dbReference type="GO" id="GO:0050660">
    <property type="term" value="F:flavin adenine dinucleotide binding"/>
    <property type="evidence" value="ECO:0007669"/>
    <property type="project" value="InterPro"/>
</dbReference>
<comment type="cofactor">
    <cofactor evidence="1 9 11">
        <name>FMN</name>
        <dbReference type="ChEBI" id="CHEBI:58210"/>
    </cofactor>
</comment>
<dbReference type="InterPro" id="IPR001269">
    <property type="entry name" value="DUS_fam"/>
</dbReference>
<organism evidence="13 14">
    <name type="scientific">Bdellovibrio bacteriovorus</name>
    <dbReference type="NCBI Taxonomy" id="959"/>
    <lineage>
        <taxon>Bacteria</taxon>
        <taxon>Pseudomonadati</taxon>
        <taxon>Bdellovibrionota</taxon>
        <taxon>Bdellovibrionia</taxon>
        <taxon>Bdellovibrionales</taxon>
        <taxon>Pseudobdellovibrionaceae</taxon>
        <taxon>Bdellovibrio</taxon>
    </lineage>
</organism>
<dbReference type="PROSITE" id="PS01136">
    <property type="entry name" value="UPF0034"/>
    <property type="match status" value="1"/>
</dbReference>
<evidence type="ECO:0000256" key="6">
    <source>
        <dbReference type="ARBA" id="ARBA00022857"/>
    </source>
</evidence>
<dbReference type="InterPro" id="IPR032886">
    <property type="entry name" value="DusC"/>
</dbReference>
<dbReference type="InterPro" id="IPR042270">
    <property type="entry name" value="DusC_C"/>
</dbReference>
<dbReference type="GO" id="GO:0000049">
    <property type="term" value="F:tRNA binding"/>
    <property type="evidence" value="ECO:0007669"/>
    <property type="project" value="UniProtKB-KW"/>
</dbReference>
<dbReference type="AlphaFoldDB" id="A0A1Z3NA30"/>
<accession>A0A1Z3NA30</accession>
<keyword evidence="8 9" id="KW-0560">Oxidoreductase</keyword>
<comment type="similarity">
    <text evidence="9">Belongs to the dus family.</text>
</comment>
<sequence>MKLFLAPMEGVVDWVMRDTLTRLGGIDQCVTEFLRVTDRLHPESVFYKNCPELKTGSRTRWGTPVFVQLLGGQAEPLALNAQRAVKLGALGVDLNFGCPAKTVNRHDGGASLLKSCDRVFNIVDTVRKAVPADVPVTAKIRLGFDDPTKCLEIAQAVEEANATWLTVHCRTKTDGYKPPAYWDWIPKIKEKTKIKLIANGEIWNVADFNRCVEVTQCEDYMIGRGVMSNPFIFSQIKQSLNQQPVEDMSWERARPLLPQFFESSTLYINDYFAVSRSKQWLKALSLKNQEAKAIFDEIKVLKKPTEFKAKLHALCGVDHLSDG</sequence>
<keyword evidence="6" id="KW-0521">NADP</keyword>
<evidence type="ECO:0000256" key="10">
    <source>
        <dbReference type="PIRSR" id="PIRSR006621-1"/>
    </source>
</evidence>
<dbReference type="InterPro" id="IPR035587">
    <property type="entry name" value="DUS-like_FMN-bd"/>
</dbReference>